<feature type="transmembrane region" description="Helical" evidence="7">
    <location>
        <begin position="6"/>
        <end position="32"/>
    </location>
</feature>
<evidence type="ECO:0000313" key="8">
    <source>
        <dbReference type="EMBL" id="SEA99053.1"/>
    </source>
</evidence>
<dbReference type="EMBL" id="FNRM01000012">
    <property type="protein sequence ID" value="SEA99053.1"/>
    <property type="molecule type" value="Genomic_DNA"/>
</dbReference>
<sequence length="218" mass="23671">MFELTIITVAALLPIVNPFSTAPLFLAITEGYDQRTRNEQALRGVLYMVGILTTFLVAGSLIMNFFGISLPGVRIAGGILIGRVAFRMLYPPDTVDLTPDEKRESRKKDDISFFPLAMPSLSGPGSIAVTISLATLSTAWWQYLGIFIGILLLAAIVLLTLRLSGRLHSLLGVNGTHAMTKIMGFLMFCIAIQFIVNGITDPELLQLFRAGLATDIPA</sequence>
<evidence type="ECO:0000256" key="5">
    <source>
        <dbReference type="ARBA" id="ARBA00022989"/>
    </source>
</evidence>
<dbReference type="NCBIfam" id="NF008228">
    <property type="entry name" value="PRK10995.1"/>
    <property type="match status" value="1"/>
</dbReference>
<feature type="transmembrane region" description="Helical" evidence="7">
    <location>
        <begin position="111"/>
        <end position="134"/>
    </location>
</feature>
<dbReference type="PANTHER" id="PTHR33508">
    <property type="entry name" value="UPF0056 MEMBRANE PROTEIN YHCE"/>
    <property type="match status" value="1"/>
</dbReference>
<comment type="similarity">
    <text evidence="2 7">Belongs to the UPF0056 (MarC) family.</text>
</comment>
<dbReference type="GO" id="GO:0005886">
    <property type="term" value="C:plasma membrane"/>
    <property type="evidence" value="ECO:0007669"/>
    <property type="project" value="UniProtKB-SubCell"/>
</dbReference>
<comment type="subcellular location">
    <subcellularLocation>
        <location evidence="1 7">Cell membrane</location>
        <topology evidence="1 7">Multi-pass membrane protein</topology>
    </subcellularLocation>
</comment>
<evidence type="ECO:0000256" key="6">
    <source>
        <dbReference type="ARBA" id="ARBA00023136"/>
    </source>
</evidence>
<keyword evidence="9" id="KW-1185">Reference proteome</keyword>
<dbReference type="STRING" id="152573.SAMN04488051_1129"/>
<accession>A0A1H4FNV2</accession>
<keyword evidence="5 7" id="KW-1133">Transmembrane helix</keyword>
<gene>
    <name evidence="8" type="ORF">SAMN04488051_1129</name>
</gene>
<evidence type="ECO:0000256" key="7">
    <source>
        <dbReference type="RuleBase" id="RU362048"/>
    </source>
</evidence>
<evidence type="ECO:0000313" key="9">
    <source>
        <dbReference type="Proteomes" id="UP000198773"/>
    </source>
</evidence>
<evidence type="ECO:0000256" key="4">
    <source>
        <dbReference type="ARBA" id="ARBA00022692"/>
    </source>
</evidence>
<dbReference type="InterPro" id="IPR002771">
    <property type="entry name" value="Multi_antbiot-R_MarC"/>
</dbReference>
<organism evidence="8 9">
    <name type="scientific">Alkalimonas amylolytica</name>
    <dbReference type="NCBI Taxonomy" id="152573"/>
    <lineage>
        <taxon>Bacteria</taxon>
        <taxon>Pseudomonadati</taxon>
        <taxon>Pseudomonadota</taxon>
        <taxon>Gammaproteobacteria</taxon>
        <taxon>Alkalimonas</taxon>
    </lineage>
</organism>
<dbReference type="RefSeq" id="WP_091345012.1">
    <property type="nucleotide sequence ID" value="NZ_FNRM01000012.1"/>
</dbReference>
<keyword evidence="4 7" id="KW-0812">Transmembrane</keyword>
<dbReference type="PANTHER" id="PTHR33508:SF1">
    <property type="entry name" value="UPF0056 MEMBRANE PROTEIN YHCE"/>
    <property type="match status" value="1"/>
</dbReference>
<feature type="transmembrane region" description="Helical" evidence="7">
    <location>
        <begin position="44"/>
        <end position="66"/>
    </location>
</feature>
<dbReference type="OrthoDB" id="21094at2"/>
<comment type="caution">
    <text evidence="7">Lacks conserved residue(s) required for the propagation of feature annotation.</text>
</comment>
<feature type="transmembrane region" description="Helical" evidence="7">
    <location>
        <begin position="182"/>
        <end position="200"/>
    </location>
</feature>
<dbReference type="Pfam" id="PF01914">
    <property type="entry name" value="MarC"/>
    <property type="match status" value="1"/>
</dbReference>
<evidence type="ECO:0000256" key="2">
    <source>
        <dbReference type="ARBA" id="ARBA00009784"/>
    </source>
</evidence>
<feature type="transmembrane region" description="Helical" evidence="7">
    <location>
        <begin position="140"/>
        <end position="161"/>
    </location>
</feature>
<name>A0A1H4FNV2_ALKAM</name>
<dbReference type="NCBIfam" id="TIGR00427">
    <property type="entry name" value="NAAT family transporter"/>
    <property type="match status" value="1"/>
</dbReference>
<reference evidence="8 9" key="1">
    <citation type="submission" date="2016-10" db="EMBL/GenBank/DDBJ databases">
        <authorList>
            <person name="de Groot N.N."/>
        </authorList>
    </citation>
    <scope>NUCLEOTIDE SEQUENCE [LARGE SCALE GENOMIC DNA]</scope>
    <source>
        <strain evidence="8 9">CGMCC 1.3430</strain>
    </source>
</reference>
<dbReference type="AlphaFoldDB" id="A0A1H4FNV2"/>
<keyword evidence="6 7" id="KW-0472">Membrane</keyword>
<protein>
    <recommendedName>
        <fullName evidence="7">UPF0056 membrane protein</fullName>
    </recommendedName>
</protein>
<evidence type="ECO:0000256" key="1">
    <source>
        <dbReference type="ARBA" id="ARBA00004651"/>
    </source>
</evidence>
<proteinExistence type="inferred from homology"/>
<keyword evidence="3" id="KW-1003">Cell membrane</keyword>
<dbReference type="Proteomes" id="UP000198773">
    <property type="component" value="Unassembled WGS sequence"/>
</dbReference>
<evidence type="ECO:0000256" key="3">
    <source>
        <dbReference type="ARBA" id="ARBA00022475"/>
    </source>
</evidence>